<dbReference type="OrthoDB" id="9808025at2"/>
<dbReference type="Proteomes" id="UP000005870">
    <property type="component" value="Chromosome"/>
</dbReference>
<evidence type="ECO:0000256" key="4">
    <source>
        <dbReference type="ARBA" id="ARBA00032089"/>
    </source>
</evidence>
<dbReference type="RefSeq" id="WP_014159493.1">
    <property type="nucleotide sequence ID" value="NC_016147.2"/>
</dbReference>
<evidence type="ECO:0000313" key="8">
    <source>
        <dbReference type="Proteomes" id="UP000005870"/>
    </source>
</evidence>
<evidence type="ECO:0000256" key="5">
    <source>
        <dbReference type="SAM" id="MobiDB-lite"/>
    </source>
</evidence>
<comment type="similarity">
    <text evidence="1">Belongs to the MreC family.</text>
</comment>
<organism evidence="7 8">
    <name type="scientific">Pseudoxanthomonas spadix (strain BD-a59)</name>
    <dbReference type="NCBI Taxonomy" id="1045855"/>
    <lineage>
        <taxon>Bacteria</taxon>
        <taxon>Pseudomonadati</taxon>
        <taxon>Pseudomonadota</taxon>
        <taxon>Gammaproteobacteria</taxon>
        <taxon>Lysobacterales</taxon>
        <taxon>Lysobacteraceae</taxon>
        <taxon>Pseudoxanthomonas</taxon>
    </lineage>
</organism>
<feature type="compositionally biased region" description="Low complexity" evidence="5">
    <location>
        <begin position="321"/>
        <end position="343"/>
    </location>
</feature>
<protein>
    <recommendedName>
        <fullName evidence="2">Cell shape-determining protein MreC</fullName>
    </recommendedName>
    <alternativeName>
        <fullName evidence="4">Cell shape protein MreC</fullName>
    </alternativeName>
</protein>
<keyword evidence="3" id="KW-0133">Cell shape</keyword>
<dbReference type="Gene3D" id="2.40.10.350">
    <property type="entry name" value="Rod shape-determining protein MreC, domain 2"/>
    <property type="match status" value="1"/>
</dbReference>
<dbReference type="AlphaFoldDB" id="G7UN04"/>
<dbReference type="InterPro" id="IPR042177">
    <property type="entry name" value="Cell/Rod_1"/>
</dbReference>
<dbReference type="Pfam" id="PF04085">
    <property type="entry name" value="MreC"/>
    <property type="match status" value="1"/>
</dbReference>
<feature type="region of interest" description="Disordered" evidence="5">
    <location>
        <begin position="289"/>
        <end position="402"/>
    </location>
</feature>
<reference evidence="7 8" key="1">
    <citation type="journal article" date="2012" name="J. Bacteriol.">
        <title>Complete Genome Sequence of the BTEX-Degrading Bacterium Pseudoxanthomonas spadix BD-a59.</title>
        <authorList>
            <person name="Lee S.H."/>
            <person name="Jin H.M."/>
            <person name="Lee H.J."/>
            <person name="Kim J.M."/>
            <person name="Jeon C.O."/>
        </authorList>
    </citation>
    <scope>NUCLEOTIDE SEQUENCE [LARGE SCALE GENOMIC DNA]</scope>
    <source>
        <strain evidence="7 8">BD-a59</strain>
    </source>
</reference>
<feature type="compositionally biased region" description="Low complexity" evidence="5">
    <location>
        <begin position="356"/>
        <end position="366"/>
    </location>
</feature>
<evidence type="ECO:0000256" key="2">
    <source>
        <dbReference type="ARBA" id="ARBA00013855"/>
    </source>
</evidence>
<dbReference type="Gene3D" id="2.40.10.340">
    <property type="entry name" value="Rod shape-determining protein MreC, domain 1"/>
    <property type="match status" value="1"/>
</dbReference>
<dbReference type="FunFam" id="2.40.10.340:FF:000002">
    <property type="entry name" value="Rod shape-determining protein MreC"/>
    <property type="match status" value="1"/>
</dbReference>
<dbReference type="InterPro" id="IPR042175">
    <property type="entry name" value="Cell/Rod_MreC_2"/>
</dbReference>
<dbReference type="InterPro" id="IPR055342">
    <property type="entry name" value="MreC_beta-barrel_core"/>
</dbReference>
<evidence type="ECO:0000256" key="3">
    <source>
        <dbReference type="ARBA" id="ARBA00022960"/>
    </source>
</evidence>
<evidence type="ECO:0000313" key="7">
    <source>
        <dbReference type="EMBL" id="AER55315.1"/>
    </source>
</evidence>
<dbReference type="NCBIfam" id="TIGR00219">
    <property type="entry name" value="mreC"/>
    <property type="match status" value="1"/>
</dbReference>
<feature type="compositionally biased region" description="Pro residues" evidence="5">
    <location>
        <begin position="344"/>
        <end position="355"/>
    </location>
</feature>
<sequence length="402" mass="41306">MPSYAGPPVAPRPGEIASSLRLLAYLALGLALVILDHRGGWQARARQQAGLAAQPLWWVAGLPGRLGMRVKDDAATLGQLTAENRRLRDELLVSNARLIRLSAAVADNAQLRALLGAAGNRGLDVQLAAVLNIDLDPTRQRLVLDAGSRDGVYVGQPVIDAGGLLGQIVQVMPRYSTVLLLTDPDHAVPVMVQRNGVRLLAYGNGRSDQLQLVDVPLNADIRNGDVVVTSGLGGRFPPGFPVGTVTDLHADDSRTFLVGELRPAAHLDRGRNVLLLKAAAVAPGVGQLGAGEASEAGTGDSEAGTRDPGPGTREGNSNRGAAAAETVSPAPAQTPQSPLSRVPGPGPRVPAPSAPSPESRVPAAPTETPPPASAQTPQSPPSRVPGPGPRVPAPPAPPAPAP</sequence>
<dbReference type="GO" id="GO:0005886">
    <property type="term" value="C:plasma membrane"/>
    <property type="evidence" value="ECO:0007669"/>
    <property type="project" value="TreeGrafter"/>
</dbReference>
<gene>
    <name evidence="7" type="ordered locus">DSC_03310</name>
</gene>
<evidence type="ECO:0000256" key="1">
    <source>
        <dbReference type="ARBA" id="ARBA00009369"/>
    </source>
</evidence>
<dbReference type="eggNOG" id="COG1792">
    <property type="taxonomic scope" value="Bacteria"/>
</dbReference>
<feature type="domain" description="Rod shape-determining protein MreC beta-barrel core" evidence="6">
    <location>
        <begin position="130"/>
        <end position="277"/>
    </location>
</feature>
<dbReference type="GO" id="GO:0008360">
    <property type="term" value="P:regulation of cell shape"/>
    <property type="evidence" value="ECO:0007669"/>
    <property type="project" value="UniProtKB-KW"/>
</dbReference>
<accession>G7UN04</accession>
<name>G7UN04_PSEUP</name>
<keyword evidence="8" id="KW-1185">Reference proteome</keyword>
<dbReference type="InterPro" id="IPR007221">
    <property type="entry name" value="MreC"/>
</dbReference>
<dbReference type="EMBL" id="CP003093">
    <property type="protein sequence ID" value="AER55315.1"/>
    <property type="molecule type" value="Genomic_DNA"/>
</dbReference>
<proteinExistence type="inferred from homology"/>
<dbReference type="STRING" id="1045855.DSC_03310"/>
<dbReference type="PANTHER" id="PTHR34138">
    <property type="entry name" value="CELL SHAPE-DETERMINING PROTEIN MREC"/>
    <property type="match status" value="1"/>
</dbReference>
<dbReference type="PANTHER" id="PTHR34138:SF1">
    <property type="entry name" value="CELL SHAPE-DETERMINING PROTEIN MREC"/>
    <property type="match status" value="1"/>
</dbReference>
<feature type="compositionally biased region" description="Pro residues" evidence="5">
    <location>
        <begin position="367"/>
        <end position="402"/>
    </location>
</feature>
<evidence type="ECO:0000259" key="6">
    <source>
        <dbReference type="Pfam" id="PF04085"/>
    </source>
</evidence>
<dbReference type="HOGENOM" id="CLU_042663_2_0_6"/>
<dbReference type="KEGG" id="psd:DSC_03310"/>